<feature type="compositionally biased region" description="Polar residues" evidence="1">
    <location>
        <begin position="605"/>
        <end position="616"/>
    </location>
</feature>
<dbReference type="OMA" id="VHEQERY"/>
<reference evidence="3" key="2">
    <citation type="submission" date="2013-04" db="UniProtKB">
        <authorList>
            <consortium name="EnsemblPlants"/>
        </authorList>
    </citation>
    <scope>IDENTIFICATION</scope>
</reference>
<dbReference type="PANTHER" id="PTHR33018">
    <property type="entry name" value="OS10G0338966 PROTEIN-RELATED"/>
    <property type="match status" value="1"/>
</dbReference>
<dbReference type="InterPro" id="IPR058352">
    <property type="entry name" value="DUF8039"/>
</dbReference>
<evidence type="ECO:0000313" key="3">
    <source>
        <dbReference type="EnsemblPlants" id="OB04G11230.1"/>
    </source>
</evidence>
<proteinExistence type="predicted"/>
<dbReference type="AlphaFoldDB" id="J3LVE8"/>
<reference evidence="3" key="1">
    <citation type="journal article" date="2013" name="Nat. Commun.">
        <title>Whole-genome sequencing of Oryza brachyantha reveals mechanisms underlying Oryza genome evolution.</title>
        <authorList>
            <person name="Chen J."/>
            <person name="Huang Q."/>
            <person name="Gao D."/>
            <person name="Wang J."/>
            <person name="Lang Y."/>
            <person name="Liu T."/>
            <person name="Li B."/>
            <person name="Bai Z."/>
            <person name="Luis Goicoechea J."/>
            <person name="Liang C."/>
            <person name="Chen C."/>
            <person name="Zhang W."/>
            <person name="Sun S."/>
            <person name="Liao Y."/>
            <person name="Zhang X."/>
            <person name="Yang L."/>
            <person name="Song C."/>
            <person name="Wang M."/>
            <person name="Shi J."/>
            <person name="Liu G."/>
            <person name="Liu J."/>
            <person name="Zhou H."/>
            <person name="Zhou W."/>
            <person name="Yu Q."/>
            <person name="An N."/>
            <person name="Chen Y."/>
            <person name="Cai Q."/>
            <person name="Wang B."/>
            <person name="Liu B."/>
            <person name="Min J."/>
            <person name="Huang Y."/>
            <person name="Wu H."/>
            <person name="Li Z."/>
            <person name="Zhang Y."/>
            <person name="Yin Y."/>
            <person name="Song W."/>
            <person name="Jiang J."/>
            <person name="Jackson S.A."/>
            <person name="Wing R.A."/>
            <person name="Wang J."/>
            <person name="Chen M."/>
        </authorList>
    </citation>
    <scope>NUCLEOTIDE SEQUENCE [LARGE SCALE GENOMIC DNA]</scope>
    <source>
        <strain evidence="3">cv. IRGC 101232</strain>
    </source>
</reference>
<organism evidence="3">
    <name type="scientific">Oryza brachyantha</name>
    <name type="common">malo sina</name>
    <dbReference type="NCBI Taxonomy" id="4533"/>
    <lineage>
        <taxon>Eukaryota</taxon>
        <taxon>Viridiplantae</taxon>
        <taxon>Streptophyta</taxon>
        <taxon>Embryophyta</taxon>
        <taxon>Tracheophyta</taxon>
        <taxon>Spermatophyta</taxon>
        <taxon>Magnoliopsida</taxon>
        <taxon>Liliopsida</taxon>
        <taxon>Poales</taxon>
        <taxon>Poaceae</taxon>
        <taxon>BOP clade</taxon>
        <taxon>Oryzoideae</taxon>
        <taxon>Oryzeae</taxon>
        <taxon>Oryzinae</taxon>
        <taxon>Oryza</taxon>
    </lineage>
</organism>
<dbReference type="Pfam" id="PF26133">
    <property type="entry name" value="DUF8039"/>
    <property type="match status" value="1"/>
</dbReference>
<evidence type="ECO:0000259" key="2">
    <source>
        <dbReference type="Pfam" id="PF26133"/>
    </source>
</evidence>
<feature type="region of interest" description="Disordered" evidence="1">
    <location>
        <begin position="43"/>
        <end position="102"/>
    </location>
</feature>
<dbReference type="Proteomes" id="UP000006038">
    <property type="component" value="Chromosome 4"/>
</dbReference>
<dbReference type="Gramene" id="OB04G11230.1">
    <property type="protein sequence ID" value="OB04G11230.1"/>
    <property type="gene ID" value="OB04G11230"/>
</dbReference>
<evidence type="ECO:0000313" key="4">
    <source>
        <dbReference type="Proteomes" id="UP000006038"/>
    </source>
</evidence>
<keyword evidence="4" id="KW-1185">Reference proteome</keyword>
<evidence type="ECO:0000256" key="1">
    <source>
        <dbReference type="SAM" id="MobiDB-lite"/>
    </source>
</evidence>
<feature type="domain" description="DUF8039" evidence="2">
    <location>
        <begin position="467"/>
        <end position="558"/>
    </location>
</feature>
<feature type="compositionally biased region" description="Low complexity" evidence="1">
    <location>
        <begin position="52"/>
        <end position="67"/>
    </location>
</feature>
<dbReference type="HOGENOM" id="CLU_406202_0_0_1"/>
<name>J3LVE8_ORYBR</name>
<feature type="region of interest" description="Disordered" evidence="1">
    <location>
        <begin position="567"/>
        <end position="622"/>
    </location>
</feature>
<accession>J3LVE8</accession>
<dbReference type="EnsemblPlants" id="OB04G11230.1">
    <property type="protein sequence ID" value="OB04G11230.1"/>
    <property type="gene ID" value="OB04G11230"/>
</dbReference>
<protein>
    <recommendedName>
        <fullName evidence="2">DUF8039 domain-containing protein</fullName>
    </recommendedName>
</protein>
<sequence length="677" mass="75758">MGKNHHPTLIPLETWQVSDSLNSMAIYESMRYPKVLGDGMVHEQERYDAADGDSSLGGSSSSDLNLNENQDPDNDPASGRSETSTSNDQRAHPPRGPNRMPRGHYIVTEVAANGKPLVPLVAVKAWRTSCGYIVKNYVPIKFQAWRPNRTCPDLLVVPDVEKQLCWDKLKEKITFPPDSEHIAKRASLQSMGILFKKFKSDLFKKFVAKGETPNFKLPRWEKLADFWDEFVEYKTSKEATEISERNKANSLKNTNPHRLGPGGYVNKEAIWDQQQKELESKGIQPVVKGWSRRMRNYSMARGLTLSEDGGLILRGTRQAEVIHKIVEAYDKSSQGEFVPDRENDELTLALGNKEHPGRTRGVGLVPWKVGFPDSGNSYRSRSRGKAVESLSLQQEITAAVSSQLQARLDEHAALLSAQFEEKLQNALSQMQANSTKLPSPAGANLAGLRKNSCASTEHDVHFPSSFPVDEITKPTSCKLHIPWKHLSKEVAAGMAYPCEVGQVLHGCPLPDGYGRVDLELVRPQYLNRLLDIPPEDNVTTLGQAVHYPIAWLKQYIVLDDDDEVVSSPAHHGGILPVHETQQKSPTPHPPPPPQMRKQRSHRNTQKSTHMMQSTSSQKRKQELMGPPMLLDSKETSGSLPITSHLRTKENAKKGKKQKIQVAPHIQISLMKTSYYML</sequence>
<dbReference type="PANTHER" id="PTHR33018:SF34">
    <property type="entry name" value="OS02G0472350 PROTEIN"/>
    <property type="match status" value="1"/>
</dbReference>